<gene>
    <name evidence="3" type="ORF">SAMN00120144_3044</name>
</gene>
<feature type="signal peptide" evidence="1">
    <location>
        <begin position="1"/>
        <end position="24"/>
    </location>
</feature>
<keyword evidence="1" id="KW-0732">Signal</keyword>
<evidence type="ECO:0000313" key="4">
    <source>
        <dbReference type="Proteomes" id="UP000192266"/>
    </source>
</evidence>
<dbReference type="NCBIfam" id="TIGR04183">
    <property type="entry name" value="Por_Secre_tail"/>
    <property type="match status" value="1"/>
</dbReference>
<evidence type="ECO:0000259" key="2">
    <source>
        <dbReference type="Pfam" id="PF18962"/>
    </source>
</evidence>
<dbReference type="STRING" id="645990.SAMN00120144_3044"/>
<feature type="domain" description="Secretion system C-terminal sorting" evidence="2">
    <location>
        <begin position="86"/>
        <end position="152"/>
    </location>
</feature>
<dbReference type="InterPro" id="IPR026444">
    <property type="entry name" value="Secre_tail"/>
</dbReference>
<dbReference type="AlphaFoldDB" id="A0A1W1ULQ8"/>
<keyword evidence="4" id="KW-1185">Reference proteome</keyword>
<organism evidence="3 4">
    <name type="scientific">Hymenobacter roseosalivarius DSM 11622</name>
    <dbReference type="NCBI Taxonomy" id="645990"/>
    <lineage>
        <taxon>Bacteria</taxon>
        <taxon>Pseudomonadati</taxon>
        <taxon>Bacteroidota</taxon>
        <taxon>Cytophagia</taxon>
        <taxon>Cytophagales</taxon>
        <taxon>Hymenobacteraceae</taxon>
        <taxon>Hymenobacter</taxon>
    </lineage>
</organism>
<reference evidence="3 4" key="1">
    <citation type="submission" date="2017-04" db="EMBL/GenBank/DDBJ databases">
        <authorList>
            <person name="Afonso C.L."/>
            <person name="Miller P.J."/>
            <person name="Scott M.A."/>
            <person name="Spackman E."/>
            <person name="Goraichik I."/>
            <person name="Dimitrov K.M."/>
            <person name="Suarez D.L."/>
            <person name="Swayne D.E."/>
        </authorList>
    </citation>
    <scope>NUCLEOTIDE SEQUENCE [LARGE SCALE GENOMIC DNA]</scope>
    <source>
        <strain evidence="3 4">DSM 11622</strain>
    </source>
</reference>
<proteinExistence type="predicted"/>
<feature type="chain" id="PRO_5010712521" description="Secretion system C-terminal sorting domain-containing protein" evidence="1">
    <location>
        <begin position="25"/>
        <end position="157"/>
    </location>
</feature>
<dbReference type="Pfam" id="PF18962">
    <property type="entry name" value="Por_Secre_tail"/>
    <property type="match status" value="1"/>
</dbReference>
<name>A0A1W1ULQ8_9BACT</name>
<evidence type="ECO:0000256" key="1">
    <source>
        <dbReference type="SAM" id="SignalP"/>
    </source>
</evidence>
<evidence type="ECO:0000313" key="3">
    <source>
        <dbReference type="EMBL" id="SMB82017.1"/>
    </source>
</evidence>
<dbReference type="Proteomes" id="UP000192266">
    <property type="component" value="Unassembled WGS sequence"/>
</dbReference>
<accession>A0A1W1ULQ8</accession>
<sequence length="157" mass="16357">MHMKKLTVLLGLGMVFLLTVPTQAQTKATVKPPAPTASVAPAPAVAAAVEKPADAAEPTGAPSLITDKMEAPAATSGALKVSLDNNPLTKSLIVRTDAAGPTRVEINDGEGRPVLTRNMMVGNKPTSLDVSRLPAGYYIVQCTAGERRGMRRVMLGQ</sequence>
<dbReference type="EMBL" id="FWWW01000034">
    <property type="protein sequence ID" value="SMB82017.1"/>
    <property type="molecule type" value="Genomic_DNA"/>
</dbReference>
<protein>
    <recommendedName>
        <fullName evidence="2">Secretion system C-terminal sorting domain-containing protein</fullName>
    </recommendedName>
</protein>